<keyword evidence="4" id="KW-1185">Reference proteome</keyword>
<dbReference type="RefSeq" id="WP_023440464.1">
    <property type="nucleotide sequence ID" value="NZ_BEWQ01000003.1"/>
</dbReference>
<dbReference type="EMBL" id="JADOFV010000001">
    <property type="protein sequence ID" value="MBF7126373.1"/>
    <property type="molecule type" value="Genomic_DNA"/>
</dbReference>
<accession>A0A0R2H8P7</accession>
<dbReference type="InterPro" id="IPR018672">
    <property type="entry name" value="DUF2140"/>
</dbReference>
<dbReference type="AlphaFoldDB" id="A0A0R2H8P7"/>
<dbReference type="EMBL" id="CP118739">
    <property type="protein sequence ID" value="WEA57255.1"/>
    <property type="molecule type" value="Genomic_DNA"/>
</dbReference>
<gene>
    <name evidence="1" type="ORF">GBO79_02235</name>
    <name evidence="2" type="ORF">ITQ97_00780</name>
    <name evidence="3" type="ORF">PWB86_08720</name>
</gene>
<reference evidence="2" key="4">
    <citation type="submission" date="2020-11" db="EMBL/GenBank/DDBJ databases">
        <title>Antibiotic susceptibility profiles of Pediococcus pentosaceus from various origins and their implications for the safety assessment of strains with food-technology applications.</title>
        <authorList>
            <person name="Shani N."/>
            <person name="Oberhaensli S."/>
            <person name="Arias E."/>
        </authorList>
    </citation>
    <scope>NUCLEOTIDE SEQUENCE</scope>
    <source>
        <strain evidence="2">FAM 19164</strain>
    </source>
</reference>
<reference evidence="1 4" key="1">
    <citation type="submission" date="2019-10" db="EMBL/GenBank/DDBJ databases">
        <authorList>
            <person name="Irmler S."/>
            <person name="Berthoud H."/>
            <person name="Roetschi A."/>
            <person name="Arias E."/>
            <person name="Shani N."/>
            <person name="Wuethrich D."/>
            <person name="Bruggmann R."/>
        </authorList>
    </citation>
    <scope>NUCLEOTIDE SEQUENCE [LARGE SCALE GENOMIC DNA]</scope>
    <source>
        <strain evidence="1 4">FAM13073</strain>
    </source>
</reference>
<accession>A0A8G0ZGY7</accession>
<reference evidence="3 6" key="5">
    <citation type="submission" date="2023-02" db="EMBL/GenBank/DDBJ databases">
        <title>Comparative genomics and fermentation flavor characterization of five lactic acid bacteria reveal flavor biosynthesis metabolic pathways in fermented muskmelon puree.</title>
        <authorList>
            <person name="Yuan L."/>
            <person name="Li M."/>
            <person name="Xu X."/>
            <person name="Lao F."/>
            <person name="Wu J."/>
        </authorList>
    </citation>
    <scope>NUCLEOTIDE SEQUENCE [LARGE SCALE GENOMIC DNA]</scope>
    <source>
        <strain evidence="3 6">Ca-4</strain>
    </source>
</reference>
<organism evidence="2 5">
    <name type="scientific">Pediococcus pentosaceus</name>
    <dbReference type="NCBI Taxonomy" id="1255"/>
    <lineage>
        <taxon>Bacteria</taxon>
        <taxon>Bacillati</taxon>
        <taxon>Bacillota</taxon>
        <taxon>Bacilli</taxon>
        <taxon>Lactobacillales</taxon>
        <taxon>Lactobacillaceae</taxon>
        <taxon>Pediococcus</taxon>
    </lineage>
</organism>
<proteinExistence type="predicted"/>
<evidence type="ECO:0000313" key="1">
    <source>
        <dbReference type="EMBL" id="KAF0415159.1"/>
    </source>
</evidence>
<reference evidence="4" key="3">
    <citation type="submission" date="2020-03" db="EMBL/GenBank/DDBJ databases">
        <title>SpeciesPrimer: A bioinformatics pipeline dedicated to the design of qPCR primers for the quantification of bacterial species.</title>
        <authorList>
            <person name="Dreier M."/>
            <person name="Berthoud H."/>
            <person name="Shani N."/>
            <person name="Wechsler D."/>
            <person name="Junier P."/>
        </authorList>
    </citation>
    <scope>NUCLEOTIDE SEQUENCE [LARGE SCALE GENOMIC DNA]</scope>
    <source>
        <strain evidence="4">FAM13073</strain>
    </source>
</reference>
<dbReference type="Proteomes" id="UP000472573">
    <property type="component" value="Unassembled WGS sequence"/>
</dbReference>
<protein>
    <submittedName>
        <fullName evidence="1">DUF2140 family protein</fullName>
    </submittedName>
    <submittedName>
        <fullName evidence="2">YpmS family protein</fullName>
    </submittedName>
</protein>
<dbReference type="EMBL" id="WENB01000001">
    <property type="protein sequence ID" value="KAF0415159.1"/>
    <property type="molecule type" value="Genomic_DNA"/>
</dbReference>
<sequence>MNKYMYHFWKWGFLVLLSIFLAGGIYVTFKASRPIQQVDDQVVRSSNQYDRIPIKLKKNQINDLSAAYLSQFQKDEDFNYEFKIGQRYAILSGETEILGKKIQFALTMIPKVTKSGNIKLKAHGLTVGTLNLSAKIVLKYISRNYQLPKWVSIDGDEALLRLNQIKTTNKVSFQAKTIDIDKNDFQFIINVPKANN</sequence>
<dbReference type="Pfam" id="PF09911">
    <property type="entry name" value="DUF2140"/>
    <property type="match status" value="1"/>
</dbReference>
<evidence type="ECO:0000313" key="6">
    <source>
        <dbReference type="Proteomes" id="UP001214131"/>
    </source>
</evidence>
<evidence type="ECO:0000313" key="5">
    <source>
        <dbReference type="Proteomes" id="UP000743107"/>
    </source>
</evidence>
<dbReference type="Proteomes" id="UP000743107">
    <property type="component" value="Unassembled WGS sequence"/>
</dbReference>
<evidence type="ECO:0000313" key="4">
    <source>
        <dbReference type="Proteomes" id="UP000472573"/>
    </source>
</evidence>
<evidence type="ECO:0000313" key="3">
    <source>
        <dbReference type="EMBL" id="WEA57255.1"/>
    </source>
</evidence>
<reference evidence="1" key="2">
    <citation type="submission" date="2019-12" db="EMBL/GenBank/DDBJ databases">
        <title>SpeciesPrimer: A bioinformatics pipeline dedicated to the design of qPCR primers for the quantification of bacterial species.</title>
        <authorList>
            <person name="Dreier M."/>
            <person name="Berthoud H."/>
            <person name="Shani N."/>
            <person name="Wechsler D."/>
            <person name="Junier P."/>
        </authorList>
    </citation>
    <scope>NUCLEOTIDE SEQUENCE</scope>
    <source>
        <strain evidence="1">FAM13073</strain>
    </source>
</reference>
<evidence type="ECO:0000313" key="2">
    <source>
        <dbReference type="EMBL" id="MBF7126373.1"/>
    </source>
</evidence>
<name>A0A0R2H8P7_PEDPE</name>
<dbReference type="Proteomes" id="UP001214131">
    <property type="component" value="Chromosome"/>
</dbReference>